<dbReference type="PROSITE" id="PS00330">
    <property type="entry name" value="HEMOLYSIN_CALCIUM"/>
    <property type="match status" value="14"/>
</dbReference>
<accession>A0ABS8CGC3</accession>
<gene>
    <name evidence="7" type="ORF">H0485_00210</name>
</gene>
<comment type="caution">
    <text evidence="7">The sequence shown here is derived from an EMBL/GenBank/DDBJ whole genome shotgun (WGS) entry which is preliminary data.</text>
</comment>
<dbReference type="InterPro" id="IPR001343">
    <property type="entry name" value="Hemolysn_Ca-bd"/>
</dbReference>
<dbReference type="Gene3D" id="2.150.10.10">
    <property type="entry name" value="Serralysin-like metalloprotease, C-terminal"/>
    <property type="match status" value="4"/>
</dbReference>
<evidence type="ECO:0000313" key="7">
    <source>
        <dbReference type="EMBL" id="MCB5408427.1"/>
    </source>
</evidence>
<evidence type="ECO:0000259" key="5">
    <source>
        <dbReference type="Pfam" id="PF04151"/>
    </source>
</evidence>
<dbReference type="Proteomes" id="UP001198571">
    <property type="component" value="Unassembled WGS sequence"/>
</dbReference>
<sequence length="1116" mass="114609">MCYICSASPNSDTLSRFDYHDDAFGPGSGDEMPAGLIGTGSSGPEGSHAPYTWDQIAGYLTDGYWGFNGGAWRAFDLSAGRTITYDVSRLSATAAAIAEYSLDVWAAATGISFVSQFSLTVLVNEGVDAGGTTGTARGISANTIVTGSVGASFDQDYYAVTLTAGQSYVLSLSRTAGSMLDPVLALYDTAGNLITRQDDPSSSSAGEYITFTAVTTGTYYIAVSDYGNRSGGYELSVQPAADLTFNDADPGGAYAWSEITGNTILRSFINVDDNWEVHNLNGYMLQTYIHEIGHALGLGHAGPYNGSAAWGLDNSYDNDSWSATIMSYFDQDDNTFDPASFAYLATIMPADLIAIQNLYGAGAGYETGNTTWGPGGNHSGDYFQILLNMWGGLTVADPQIYAGNNFAFMVYDTGGTDTLDFSVFSQNQNINLNPLLRSDVGGGSGNVVIARGTVIENALGGSGNDTLTGNSANNQLNGGSGNDRLIVSGGGHDTLQGGLGTDLAVFSLASVAITVTGNASLLRIAFAGGSVTASGVESFQFSDRTLTLAQMVALAAPAVPTAGDDVLSGTAGNDTIDALAGNDIVEGLGGNDVLIGRAGNDTLYGGEGDDTLFGGLGADALFGGFGSDMAHYSDATAGLRADLQSHGTNTGFAAGDSYSNIENLAGSNYNDALFGDALGNALWGLNGNDQLWGRDGDDHLIGGAGDDTLIGGAGADRLDGGTGRDRTVYIDSAAGLRADLQVWASNTGIAAGDIYLSIEDLYGSAHNDILLGNAGANTIWGDNGNDQLWGRVGNDTLIGGNGNDTLIGGAGADLLHGGDGRDRVQYNDSATGLRADLQVWASNTGIAAGDSYVSIEDLYGTLGNDVLLGDATGNIIWGENGNDQLWGRAGNDTLIGGNGNDTLIGGAGADLMNGGEGRDRVQYNDTSAGLRADLQLSATNTGIAAGDSFVSIEDLYGSTGNDLLLGDAAGNMIWGDNGNDLLWGRLGNDTLYGGNGNDRLYGGAGADFLMGGAGTDTFVFDTALGGGNVDIIHDFSVMDDMIWLDDAVFAALAPGFLAVSAFTRGAAATTAQHRIIYNPANGQLIYDANGSAAGGAVHFATLTPGLALTATEFLIV</sequence>
<feature type="domain" description="Peptidase M10 serralysin C-terminal" evidence="6">
    <location>
        <begin position="404"/>
        <end position="498"/>
    </location>
</feature>
<keyword evidence="4" id="KW-0677">Repeat</keyword>
<dbReference type="SUPFAM" id="SSF89260">
    <property type="entry name" value="Collagen-binding domain"/>
    <property type="match status" value="1"/>
</dbReference>
<keyword evidence="8" id="KW-1185">Reference proteome</keyword>
<dbReference type="PRINTS" id="PR00313">
    <property type="entry name" value="CABNDNGRPT"/>
</dbReference>
<dbReference type="Pfam" id="PF08548">
    <property type="entry name" value="Peptidase_M10_C"/>
    <property type="match status" value="1"/>
</dbReference>
<comment type="subcellular location">
    <subcellularLocation>
        <location evidence="2">Secreted</location>
    </subcellularLocation>
</comment>
<dbReference type="Pfam" id="PF04151">
    <property type="entry name" value="PPC"/>
    <property type="match status" value="1"/>
</dbReference>
<dbReference type="InterPro" id="IPR013858">
    <property type="entry name" value="Peptidase_M10B_C"/>
</dbReference>
<evidence type="ECO:0000313" key="8">
    <source>
        <dbReference type="Proteomes" id="UP001198571"/>
    </source>
</evidence>
<dbReference type="EMBL" id="JACDXX010000001">
    <property type="protein sequence ID" value="MCB5408427.1"/>
    <property type="molecule type" value="Genomic_DNA"/>
</dbReference>
<dbReference type="InterPro" id="IPR007280">
    <property type="entry name" value="Peptidase_C_arc/bac"/>
</dbReference>
<evidence type="ECO:0000256" key="2">
    <source>
        <dbReference type="ARBA" id="ARBA00004613"/>
    </source>
</evidence>
<dbReference type="InterPro" id="IPR050557">
    <property type="entry name" value="RTX_toxin/Mannuronan_C5-epim"/>
</dbReference>
<protein>
    <submittedName>
        <fullName evidence="7">M10 family metallopeptidase C-terminal domain-containing protein</fullName>
    </submittedName>
</protein>
<evidence type="ECO:0000256" key="3">
    <source>
        <dbReference type="ARBA" id="ARBA00022525"/>
    </source>
</evidence>
<dbReference type="SUPFAM" id="SSF51120">
    <property type="entry name" value="beta-Roll"/>
    <property type="match status" value="6"/>
</dbReference>
<dbReference type="Gene3D" id="2.60.120.380">
    <property type="match status" value="1"/>
</dbReference>
<evidence type="ECO:0000259" key="6">
    <source>
        <dbReference type="Pfam" id="PF08548"/>
    </source>
</evidence>
<feature type="domain" description="Peptidase C-terminal archaeal/bacterial" evidence="5">
    <location>
        <begin position="154"/>
        <end position="224"/>
    </location>
</feature>
<dbReference type="InterPro" id="IPR018511">
    <property type="entry name" value="Hemolysin-typ_Ca-bd_CS"/>
</dbReference>
<comment type="cofactor">
    <cofactor evidence="1">
        <name>Ca(2+)</name>
        <dbReference type="ChEBI" id="CHEBI:29108"/>
    </cofactor>
</comment>
<dbReference type="PANTHER" id="PTHR38340:SF1">
    <property type="entry name" value="S-LAYER PROTEIN"/>
    <property type="match status" value="1"/>
</dbReference>
<dbReference type="RefSeq" id="WP_226933302.1">
    <property type="nucleotide sequence ID" value="NZ_JACDXX010000001.1"/>
</dbReference>
<dbReference type="PANTHER" id="PTHR38340">
    <property type="entry name" value="S-LAYER PROTEIN"/>
    <property type="match status" value="1"/>
</dbReference>
<evidence type="ECO:0000256" key="4">
    <source>
        <dbReference type="ARBA" id="ARBA00022737"/>
    </source>
</evidence>
<organism evidence="7 8">
    <name type="scientific">Pseudogemmobacter faecipullorum</name>
    <dbReference type="NCBI Taxonomy" id="2755041"/>
    <lineage>
        <taxon>Bacteria</taxon>
        <taxon>Pseudomonadati</taxon>
        <taxon>Pseudomonadota</taxon>
        <taxon>Alphaproteobacteria</taxon>
        <taxon>Rhodobacterales</taxon>
        <taxon>Paracoccaceae</taxon>
        <taxon>Pseudogemmobacter</taxon>
    </lineage>
</organism>
<dbReference type="SUPFAM" id="SSF55486">
    <property type="entry name" value="Metalloproteases ('zincins'), catalytic domain"/>
    <property type="match status" value="1"/>
</dbReference>
<reference evidence="7 8" key="1">
    <citation type="submission" date="2020-07" db="EMBL/GenBank/DDBJ databases">
        <title>Pseudogemmobacter sp. nov., isolated from poultry manure in Taiwan.</title>
        <authorList>
            <person name="Lin S.-Y."/>
            <person name="Tang Y.-S."/>
            <person name="Young C.-C."/>
        </authorList>
    </citation>
    <scope>NUCLEOTIDE SEQUENCE [LARGE SCALE GENOMIC DNA]</scope>
    <source>
        <strain evidence="7 8">CC-YST710</strain>
    </source>
</reference>
<keyword evidence="3" id="KW-0964">Secreted</keyword>
<dbReference type="InterPro" id="IPR011049">
    <property type="entry name" value="Serralysin-like_metalloprot_C"/>
</dbReference>
<evidence type="ECO:0000256" key="1">
    <source>
        <dbReference type="ARBA" id="ARBA00001913"/>
    </source>
</evidence>
<proteinExistence type="predicted"/>
<dbReference type="Pfam" id="PF00353">
    <property type="entry name" value="HemolysinCabind"/>
    <property type="match status" value="7"/>
</dbReference>
<name>A0ABS8CGC3_9RHOB</name>